<proteinExistence type="inferred from homology"/>
<comment type="subcellular location">
    <subcellularLocation>
        <location evidence="1">Cell membrane</location>
        <topology evidence="1">Multi-pass membrane protein</topology>
    </subcellularLocation>
</comment>
<keyword evidence="6 8" id="KW-1133">Transmembrane helix</keyword>
<evidence type="ECO:0000256" key="1">
    <source>
        <dbReference type="ARBA" id="ARBA00004651"/>
    </source>
</evidence>
<dbReference type="Gene3D" id="1.10.3470.10">
    <property type="entry name" value="ABC transporter involved in vitamin B12 uptake, BtuC"/>
    <property type="match status" value="1"/>
</dbReference>
<dbReference type="InterPro" id="IPR000522">
    <property type="entry name" value="ABC_transptr_permease_BtuC"/>
</dbReference>
<dbReference type="GO" id="GO:0033214">
    <property type="term" value="P:siderophore-iron import into cell"/>
    <property type="evidence" value="ECO:0007669"/>
    <property type="project" value="TreeGrafter"/>
</dbReference>
<dbReference type="PANTHER" id="PTHR30472:SF65">
    <property type="entry name" value="SIDEROPHORE TRANSPORT SYSTEM PERMEASE PROTEIN YFIZ-RELATED"/>
    <property type="match status" value="1"/>
</dbReference>
<evidence type="ECO:0000256" key="4">
    <source>
        <dbReference type="ARBA" id="ARBA00022475"/>
    </source>
</evidence>
<evidence type="ECO:0000313" key="10">
    <source>
        <dbReference type="Proteomes" id="UP000434639"/>
    </source>
</evidence>
<dbReference type="AlphaFoldDB" id="A0A7X2V576"/>
<keyword evidence="4" id="KW-1003">Cell membrane</keyword>
<dbReference type="FunFam" id="1.10.3470.10:FF:000001">
    <property type="entry name" value="Vitamin B12 ABC transporter permease BtuC"/>
    <property type="match status" value="1"/>
</dbReference>
<dbReference type="Pfam" id="PF01032">
    <property type="entry name" value="FecCD"/>
    <property type="match status" value="1"/>
</dbReference>
<dbReference type="Proteomes" id="UP000434639">
    <property type="component" value="Unassembled WGS sequence"/>
</dbReference>
<evidence type="ECO:0000256" key="8">
    <source>
        <dbReference type="SAM" id="Phobius"/>
    </source>
</evidence>
<organism evidence="9 10">
    <name type="scientific">Metabacillus mangrovi</name>
    <dbReference type="NCBI Taxonomy" id="1491830"/>
    <lineage>
        <taxon>Bacteria</taxon>
        <taxon>Bacillati</taxon>
        <taxon>Bacillota</taxon>
        <taxon>Bacilli</taxon>
        <taxon>Bacillales</taxon>
        <taxon>Bacillaceae</taxon>
        <taxon>Metabacillus</taxon>
    </lineage>
</organism>
<feature type="transmembrane region" description="Helical" evidence="8">
    <location>
        <begin position="64"/>
        <end position="81"/>
    </location>
</feature>
<evidence type="ECO:0000256" key="7">
    <source>
        <dbReference type="ARBA" id="ARBA00023136"/>
    </source>
</evidence>
<name>A0A7X2V576_9BACI</name>
<dbReference type="GO" id="GO:0022857">
    <property type="term" value="F:transmembrane transporter activity"/>
    <property type="evidence" value="ECO:0007669"/>
    <property type="project" value="InterPro"/>
</dbReference>
<comment type="similarity">
    <text evidence="2">Belongs to the binding-protein-dependent transport system permease family. FecCD subfamily.</text>
</comment>
<dbReference type="OrthoDB" id="9811721at2"/>
<dbReference type="InterPro" id="IPR037294">
    <property type="entry name" value="ABC_BtuC-like"/>
</dbReference>
<comment type="caution">
    <text evidence="9">The sequence shown here is derived from an EMBL/GenBank/DDBJ whole genome shotgun (WGS) entry which is preliminary data.</text>
</comment>
<dbReference type="GO" id="GO:0005886">
    <property type="term" value="C:plasma membrane"/>
    <property type="evidence" value="ECO:0007669"/>
    <property type="project" value="UniProtKB-SubCell"/>
</dbReference>
<dbReference type="SUPFAM" id="SSF81345">
    <property type="entry name" value="ABC transporter involved in vitamin B12 uptake, BtuC"/>
    <property type="match status" value="1"/>
</dbReference>
<feature type="transmembrane region" description="Helical" evidence="8">
    <location>
        <begin position="199"/>
        <end position="219"/>
    </location>
</feature>
<evidence type="ECO:0000256" key="5">
    <source>
        <dbReference type="ARBA" id="ARBA00022692"/>
    </source>
</evidence>
<protein>
    <submittedName>
        <fullName evidence="9">Iron chelate uptake ABC transporter family permease subunit</fullName>
    </submittedName>
</protein>
<dbReference type="PANTHER" id="PTHR30472">
    <property type="entry name" value="FERRIC ENTEROBACTIN TRANSPORT SYSTEM PERMEASE PROTEIN"/>
    <property type="match status" value="1"/>
</dbReference>
<keyword evidence="10" id="KW-1185">Reference proteome</keyword>
<keyword evidence="5 8" id="KW-0812">Transmembrane</keyword>
<evidence type="ECO:0000256" key="6">
    <source>
        <dbReference type="ARBA" id="ARBA00022989"/>
    </source>
</evidence>
<sequence length="334" mass="35062">MLFKSFSQKLFLLIALTLILVVSMCSSIVYGYARTDWALAYQAFTEFNGSNEHIILTTVRLPRALIAALVGASLAIAGAIMQALTKNPLASPGVFGINAGAGFFVVAAVSIFHVSSLAAYTWLAFLGAAAAAFTVYFVGAMGREGLTPVKLTLAGAAIAALFSSLTQGLLVIDEAALDQVLFWLAGSIQGRKLEALASVWPYLAAAFIICAFLAPKINILTMGEDVARGLGQKTGTVKLFAAAAVILLAGGAVSVSGPISFVGIVIPHLARYLIGNDHRWIIPYSAVLGGILLTVSDIAARYVIMPEEVPVGVMTALIGTPFFIYIARKGFDQA</sequence>
<feature type="transmembrane region" description="Helical" evidence="8">
    <location>
        <begin position="311"/>
        <end position="328"/>
    </location>
</feature>
<keyword evidence="3" id="KW-0813">Transport</keyword>
<reference evidence="9 10" key="1">
    <citation type="journal article" date="2017" name="Int. J. Syst. Evol. Microbiol.">
        <title>Bacillus mangrovi sp. nov., isolated from a sediment sample from a mangrove forest.</title>
        <authorList>
            <person name="Gupta V."/>
            <person name="Singh P.K."/>
            <person name="Korpole S."/>
            <person name="Tanuku N.R.S."/>
            <person name="Pinnaka A.K."/>
        </authorList>
    </citation>
    <scope>NUCLEOTIDE SEQUENCE [LARGE SCALE GENOMIC DNA]</scope>
    <source>
        <strain evidence="9 10">KCTC 33872</strain>
    </source>
</reference>
<feature type="transmembrane region" description="Helical" evidence="8">
    <location>
        <begin position="281"/>
        <end position="304"/>
    </location>
</feature>
<dbReference type="RefSeq" id="WP_155112431.1">
    <property type="nucleotide sequence ID" value="NZ_WMIB01000009.1"/>
</dbReference>
<feature type="transmembrane region" description="Helical" evidence="8">
    <location>
        <begin position="119"/>
        <end position="139"/>
    </location>
</feature>
<evidence type="ECO:0000313" key="9">
    <source>
        <dbReference type="EMBL" id="MTH53911.1"/>
    </source>
</evidence>
<gene>
    <name evidence="9" type="ORF">GKZ89_10890</name>
</gene>
<keyword evidence="7 8" id="KW-0472">Membrane</keyword>
<accession>A0A7X2V576</accession>
<feature type="transmembrane region" description="Helical" evidence="8">
    <location>
        <begin position="151"/>
        <end position="172"/>
    </location>
</feature>
<dbReference type="EMBL" id="WMIB01000009">
    <property type="protein sequence ID" value="MTH53911.1"/>
    <property type="molecule type" value="Genomic_DNA"/>
</dbReference>
<evidence type="ECO:0000256" key="2">
    <source>
        <dbReference type="ARBA" id="ARBA00007935"/>
    </source>
</evidence>
<feature type="transmembrane region" description="Helical" evidence="8">
    <location>
        <begin position="93"/>
        <end position="113"/>
    </location>
</feature>
<evidence type="ECO:0000256" key="3">
    <source>
        <dbReference type="ARBA" id="ARBA00022448"/>
    </source>
</evidence>
<dbReference type="CDD" id="cd06550">
    <property type="entry name" value="TM_ABC_iron-siderophores_like"/>
    <property type="match status" value="1"/>
</dbReference>
<feature type="transmembrane region" description="Helical" evidence="8">
    <location>
        <begin position="239"/>
        <end position="269"/>
    </location>
</feature>